<evidence type="ECO:0000313" key="1">
    <source>
        <dbReference type="EMBL" id="MBP1872173.1"/>
    </source>
</evidence>
<name>A0ACC5STF8_ENSAD</name>
<accession>A0ACC5STF8</accession>
<proteinExistence type="predicted"/>
<dbReference type="Proteomes" id="UP000823773">
    <property type="component" value="Unassembled WGS sequence"/>
</dbReference>
<reference evidence="1" key="1">
    <citation type="submission" date="2021-03" db="EMBL/GenBank/DDBJ databases">
        <title>Genomic Encyclopedia of Type Strains, Phase IV (KMG-IV): sequencing the most valuable type-strain genomes for metagenomic binning, comparative biology and taxonomic classification.</title>
        <authorList>
            <person name="Goeker M."/>
        </authorList>
    </citation>
    <scope>NUCLEOTIDE SEQUENCE</scope>
    <source>
        <strain evidence="1">DSM 18131</strain>
    </source>
</reference>
<gene>
    <name evidence="1" type="ORF">J2Z19_001885</name>
</gene>
<evidence type="ECO:0000313" key="2">
    <source>
        <dbReference type="Proteomes" id="UP000823773"/>
    </source>
</evidence>
<sequence>MGAEMTDEPSFQHLNDLPKRNKSHDTEGVAQAAFET</sequence>
<dbReference type="EMBL" id="JAGGJR010000002">
    <property type="protein sequence ID" value="MBP1872173.1"/>
    <property type="molecule type" value="Genomic_DNA"/>
</dbReference>
<keyword evidence="2" id="KW-1185">Reference proteome</keyword>
<comment type="caution">
    <text evidence="1">The sequence shown here is derived from an EMBL/GenBank/DDBJ whole genome shotgun (WGS) entry which is preliminary data.</text>
</comment>
<protein>
    <submittedName>
        <fullName evidence="1">Uncharacterized protein</fullName>
    </submittedName>
</protein>
<organism evidence="1 2">
    <name type="scientific">Ensifer adhaerens</name>
    <name type="common">Sinorhizobium morelense</name>
    <dbReference type="NCBI Taxonomy" id="106592"/>
    <lineage>
        <taxon>Bacteria</taxon>
        <taxon>Pseudomonadati</taxon>
        <taxon>Pseudomonadota</taxon>
        <taxon>Alphaproteobacteria</taxon>
        <taxon>Hyphomicrobiales</taxon>
        <taxon>Rhizobiaceae</taxon>
        <taxon>Sinorhizobium/Ensifer group</taxon>
        <taxon>Ensifer</taxon>
    </lineage>
</organism>